<keyword evidence="3" id="KW-0963">Cytoplasm</keyword>
<dbReference type="PANTHER" id="PTHR35971:SF5">
    <property type="entry name" value="OBSCURIN LIKE CYTOSKELETAL ADAPTOR 1"/>
    <property type="match status" value="1"/>
</dbReference>
<evidence type="ECO:0000256" key="2">
    <source>
        <dbReference type="ARBA" id="ARBA00004556"/>
    </source>
</evidence>
<feature type="domain" description="Ig-like" evidence="13">
    <location>
        <begin position="340"/>
        <end position="426"/>
    </location>
</feature>
<dbReference type="InterPro" id="IPR036179">
    <property type="entry name" value="Ig-like_dom_sf"/>
</dbReference>
<feature type="domain" description="Ig-like" evidence="13">
    <location>
        <begin position="2573"/>
        <end position="2748"/>
    </location>
</feature>
<dbReference type="InterPro" id="IPR036116">
    <property type="entry name" value="FN3_sf"/>
</dbReference>
<protein>
    <recommendedName>
        <fullName evidence="11">Obscurin-like protein 1</fullName>
    </recommendedName>
</protein>
<dbReference type="FunFam" id="2.60.40.10:FF:000211">
    <property type="entry name" value="Obscurin-like protein 1"/>
    <property type="match status" value="15"/>
</dbReference>
<evidence type="ECO:0000256" key="11">
    <source>
        <dbReference type="ARBA" id="ARBA00067525"/>
    </source>
</evidence>
<dbReference type="Pfam" id="PF13895">
    <property type="entry name" value="Ig_2"/>
    <property type="match status" value="2"/>
</dbReference>
<comment type="function">
    <text evidence="9">Core component of the 3M complex, a complex required to regulate microtubule dynamics and genome integrity. It is unclear how the 3M complex regulates microtubules, it could act by controlling the level of a microtubule stabilizer. Acts as a regulator of the Cul7-RING(FBXW8) ubiquitin-protein ligase, playing a critical role in the ubiquitin ligase pathway that regulates Golgi morphogenesis and dendrite patterning in brain. Required to localize CUL7 to the Golgi apparatus in neurons.</text>
</comment>
<dbReference type="InterPro" id="IPR003598">
    <property type="entry name" value="Ig_sub2"/>
</dbReference>
<feature type="domain" description="Ig-like" evidence="13">
    <location>
        <begin position="800"/>
        <end position="888"/>
    </location>
</feature>
<evidence type="ECO:0000256" key="8">
    <source>
        <dbReference type="ARBA" id="ARBA00023319"/>
    </source>
</evidence>
<feature type="domain" description="Ig-like" evidence="13">
    <location>
        <begin position="246"/>
        <end position="331"/>
    </location>
</feature>
<dbReference type="GO" id="GO:0048471">
    <property type="term" value="C:perinuclear region of cytoplasm"/>
    <property type="evidence" value="ECO:0007669"/>
    <property type="project" value="UniProtKB-SubCell"/>
</dbReference>
<feature type="domain" description="Ig-like" evidence="13">
    <location>
        <begin position="708"/>
        <end position="786"/>
    </location>
</feature>
<feature type="domain" description="Ig-like" evidence="13">
    <location>
        <begin position="1852"/>
        <end position="1922"/>
    </location>
</feature>
<evidence type="ECO:0000256" key="7">
    <source>
        <dbReference type="ARBA" id="ARBA00023157"/>
    </source>
</evidence>
<dbReference type="FunFam" id="2.60.40.10:FF:002120">
    <property type="entry name" value="obscurin-like isoform X3"/>
    <property type="match status" value="1"/>
</dbReference>
<feature type="domain" description="Ig-like" evidence="13">
    <location>
        <begin position="3020"/>
        <end position="3104"/>
    </location>
</feature>
<feature type="domain" description="Ig-like" evidence="13">
    <location>
        <begin position="1760"/>
        <end position="1847"/>
    </location>
</feature>
<feature type="domain" description="Ig-like" evidence="13">
    <location>
        <begin position="1568"/>
        <end position="1654"/>
    </location>
</feature>
<feature type="domain" description="Ig-like" evidence="13">
    <location>
        <begin position="2499"/>
        <end position="2569"/>
    </location>
</feature>
<dbReference type="InterPro" id="IPR003961">
    <property type="entry name" value="FN3_dom"/>
</dbReference>
<dbReference type="CDD" id="cd00096">
    <property type="entry name" value="Ig"/>
    <property type="match status" value="2"/>
</dbReference>
<dbReference type="InterPro" id="IPR013783">
    <property type="entry name" value="Ig-like_fold"/>
</dbReference>
<name>A0A5N5PCG0_PANHP</name>
<keyword evidence="6" id="KW-0333">Golgi apparatus</keyword>
<accession>A0A5N5PCG0</accession>
<dbReference type="SUPFAM" id="SSF49265">
    <property type="entry name" value="Fibronectin type III"/>
    <property type="match status" value="1"/>
</dbReference>
<dbReference type="PROSITE" id="PS50853">
    <property type="entry name" value="FN3"/>
    <property type="match status" value="1"/>
</dbReference>
<evidence type="ECO:0000259" key="14">
    <source>
        <dbReference type="PROSITE" id="PS50853"/>
    </source>
</evidence>
<evidence type="ECO:0000256" key="4">
    <source>
        <dbReference type="ARBA" id="ARBA00022553"/>
    </source>
</evidence>
<evidence type="ECO:0000256" key="5">
    <source>
        <dbReference type="ARBA" id="ARBA00022737"/>
    </source>
</evidence>
<evidence type="ECO:0000313" key="16">
    <source>
        <dbReference type="Proteomes" id="UP000327468"/>
    </source>
</evidence>
<evidence type="ECO:0000256" key="12">
    <source>
        <dbReference type="SAM" id="MobiDB-lite"/>
    </source>
</evidence>
<keyword evidence="16" id="KW-1185">Reference proteome</keyword>
<dbReference type="FunFam" id="2.60.40.10:FF:002420">
    <property type="entry name" value="Obscurin-like 1b"/>
    <property type="match status" value="1"/>
</dbReference>
<dbReference type="FunFam" id="2.60.40.10:FF:001811">
    <property type="entry name" value="Obscurin like 1"/>
    <property type="match status" value="1"/>
</dbReference>
<feature type="domain" description="Ig-like" evidence="13">
    <location>
        <begin position="8"/>
        <end position="98"/>
    </location>
</feature>
<feature type="domain" description="Ig-like" evidence="13">
    <location>
        <begin position="112"/>
        <end position="199"/>
    </location>
</feature>
<feature type="domain" description="Ig-like" evidence="13">
    <location>
        <begin position="2842"/>
        <end position="2926"/>
    </location>
</feature>
<dbReference type="InterPro" id="IPR013098">
    <property type="entry name" value="Ig_I-set"/>
</dbReference>
<dbReference type="InterPro" id="IPR003599">
    <property type="entry name" value="Ig_sub"/>
</dbReference>
<dbReference type="SUPFAM" id="SSF48726">
    <property type="entry name" value="Immunoglobulin"/>
    <property type="match status" value="30"/>
</dbReference>
<dbReference type="InterPro" id="IPR052385">
    <property type="entry name" value="Obscurin/Obscurin-like_Reg"/>
</dbReference>
<dbReference type="FunFam" id="2.60.40.10:FF:000241">
    <property type="entry name" value="obscurin-like protein 1 isoform X2"/>
    <property type="match status" value="1"/>
</dbReference>
<feature type="domain" description="Ig-like" evidence="13">
    <location>
        <begin position="2751"/>
        <end position="2837"/>
    </location>
</feature>
<feature type="region of interest" description="Disordered" evidence="12">
    <location>
        <begin position="1227"/>
        <end position="1268"/>
    </location>
</feature>
<dbReference type="Pfam" id="PF13927">
    <property type="entry name" value="Ig_3"/>
    <property type="match status" value="2"/>
</dbReference>
<dbReference type="InterPro" id="IPR007110">
    <property type="entry name" value="Ig-like_dom"/>
</dbReference>
<organism evidence="15 16">
    <name type="scientific">Pangasianodon hypophthalmus</name>
    <name type="common">Striped catfish</name>
    <name type="synonym">Helicophagus hypophthalmus</name>
    <dbReference type="NCBI Taxonomy" id="310915"/>
    <lineage>
        <taxon>Eukaryota</taxon>
        <taxon>Metazoa</taxon>
        <taxon>Chordata</taxon>
        <taxon>Craniata</taxon>
        <taxon>Vertebrata</taxon>
        <taxon>Euteleostomi</taxon>
        <taxon>Actinopterygii</taxon>
        <taxon>Neopterygii</taxon>
        <taxon>Teleostei</taxon>
        <taxon>Ostariophysi</taxon>
        <taxon>Siluriformes</taxon>
        <taxon>Pangasiidae</taxon>
        <taxon>Pangasianodon</taxon>
    </lineage>
</organism>
<keyword evidence="5" id="KW-0677">Repeat</keyword>
<feature type="domain" description="Ig-like" evidence="13">
    <location>
        <begin position="2027"/>
        <end position="2113"/>
    </location>
</feature>
<dbReference type="Proteomes" id="UP000327468">
    <property type="component" value="Chromosome 5"/>
</dbReference>
<proteinExistence type="predicted"/>
<dbReference type="PROSITE" id="PS50835">
    <property type="entry name" value="IG_LIKE"/>
    <property type="match status" value="23"/>
</dbReference>
<dbReference type="FunFam" id="2.60.40.10:FF:001752">
    <property type="entry name" value="obscurin-like isoform X3"/>
    <property type="match status" value="1"/>
</dbReference>
<evidence type="ECO:0000256" key="10">
    <source>
        <dbReference type="ARBA" id="ARBA00063153"/>
    </source>
</evidence>
<feature type="domain" description="Ig-like" evidence="13">
    <location>
        <begin position="992"/>
        <end position="1070"/>
    </location>
</feature>
<dbReference type="PANTHER" id="PTHR35971">
    <property type="entry name" value="SI:DKEY-31G6.6"/>
    <property type="match status" value="1"/>
</dbReference>
<feature type="domain" description="Ig-like" evidence="13">
    <location>
        <begin position="2395"/>
        <end position="2478"/>
    </location>
</feature>
<dbReference type="Pfam" id="PF07679">
    <property type="entry name" value="I-set"/>
    <property type="match status" value="19"/>
</dbReference>
<keyword evidence="4" id="KW-0597">Phosphoprotein</keyword>
<dbReference type="EMBL" id="VFJC01000006">
    <property type="protein sequence ID" value="KAB5577314.1"/>
    <property type="molecule type" value="Genomic_DNA"/>
</dbReference>
<feature type="domain" description="Ig-like" evidence="13">
    <location>
        <begin position="2119"/>
        <end position="2205"/>
    </location>
</feature>
<feature type="domain" description="Fibronectin type-III" evidence="14">
    <location>
        <begin position="521"/>
        <end position="620"/>
    </location>
</feature>
<feature type="domain" description="Ig-like" evidence="13">
    <location>
        <begin position="2304"/>
        <end position="2391"/>
    </location>
</feature>
<dbReference type="FunFam" id="2.60.40.10:FF:001084">
    <property type="entry name" value="obscurin-like isoform X3"/>
    <property type="match status" value="2"/>
</dbReference>
<dbReference type="FunFam" id="2.60.40.10:FF:000464">
    <property type="entry name" value="Putative obscurin-like protein 1"/>
    <property type="match status" value="1"/>
</dbReference>
<comment type="subunit">
    <text evidence="10">Component of the 3M complex, composed of core components CUL7, CCDC8 and OBSL1. Interacts with CCDC8. Interacts with CUL7; the interaction is direct. Interacts with FBXW8. Interacts (via N-terminal Ig-like domain) with TTN/titin (via C-terminal Ig-like domain); the interaction is direct.</text>
</comment>
<feature type="domain" description="Ig-like" evidence="13">
    <location>
        <begin position="892"/>
        <end position="982"/>
    </location>
</feature>
<dbReference type="SMART" id="SM00409">
    <property type="entry name" value="IG"/>
    <property type="match status" value="28"/>
</dbReference>
<dbReference type="GO" id="GO:0005794">
    <property type="term" value="C:Golgi apparatus"/>
    <property type="evidence" value="ECO:0007669"/>
    <property type="project" value="UniProtKB-SubCell"/>
</dbReference>
<gene>
    <name evidence="15" type="ORF">PHYPO_G00208440</name>
</gene>
<dbReference type="SMART" id="SM00408">
    <property type="entry name" value="IGc2"/>
    <property type="match status" value="23"/>
</dbReference>
<feature type="compositionally biased region" description="Basic and acidic residues" evidence="12">
    <location>
        <begin position="1483"/>
        <end position="1493"/>
    </location>
</feature>
<feature type="domain" description="Ig-like" evidence="13">
    <location>
        <begin position="1936"/>
        <end position="2023"/>
    </location>
</feature>
<dbReference type="FunFam" id="2.60.40.10:FF:000502">
    <property type="entry name" value="obscurin-like protein 1 isoform X2"/>
    <property type="match status" value="1"/>
</dbReference>
<evidence type="ECO:0000256" key="6">
    <source>
        <dbReference type="ARBA" id="ARBA00023034"/>
    </source>
</evidence>
<comment type="caution">
    <text evidence="15">The sequence shown here is derived from an EMBL/GenBank/DDBJ whole genome shotgun (WGS) entry which is preliminary data.</text>
</comment>
<evidence type="ECO:0000256" key="9">
    <source>
        <dbReference type="ARBA" id="ARBA00057297"/>
    </source>
</evidence>
<dbReference type="FunFam" id="2.60.40.10:FF:000393">
    <property type="entry name" value="Putative obscurin-like protein 1"/>
    <property type="match status" value="1"/>
</dbReference>
<keyword evidence="7" id="KW-1015">Disulfide bond</keyword>
<keyword evidence="8" id="KW-0393">Immunoglobulin domain</keyword>
<feature type="compositionally biased region" description="Basic and acidic residues" evidence="12">
    <location>
        <begin position="1244"/>
        <end position="1268"/>
    </location>
</feature>
<evidence type="ECO:0000313" key="15">
    <source>
        <dbReference type="EMBL" id="KAB5577314.1"/>
    </source>
</evidence>
<reference evidence="15 16" key="1">
    <citation type="submission" date="2019-06" db="EMBL/GenBank/DDBJ databases">
        <title>A chromosome-scale genome assembly of the striped catfish, Pangasianodon hypophthalmus.</title>
        <authorList>
            <person name="Wen M."/>
            <person name="Zahm M."/>
            <person name="Roques C."/>
            <person name="Cabau C."/>
            <person name="Klopp C."/>
            <person name="Donnadieu C."/>
            <person name="Jouanno E."/>
            <person name="Avarre J.-C."/>
            <person name="Campet M."/>
            <person name="Ha T.T.T."/>
            <person name="Dugue R."/>
            <person name="Lampietro C."/>
            <person name="Louis A."/>
            <person name="Herpin A."/>
            <person name="Echchiki A."/>
            <person name="Berthelot C."/>
            <person name="Parey E."/>
            <person name="Roest-Crollius H."/>
            <person name="Braasch I."/>
            <person name="Postlethwait J."/>
            <person name="Bobe J."/>
            <person name="Montfort J."/>
            <person name="Bouchez O."/>
            <person name="Begum T."/>
            <person name="Schartl M."/>
            <person name="Guiguen Y."/>
        </authorList>
    </citation>
    <scope>NUCLEOTIDE SEQUENCE [LARGE SCALE GENOMIC DNA]</scope>
    <source>
        <strain evidence="15 16">Indonesia</strain>
        <tissue evidence="15">Blood</tissue>
    </source>
</reference>
<feature type="region of interest" description="Disordered" evidence="12">
    <location>
        <begin position="1483"/>
        <end position="1502"/>
    </location>
</feature>
<dbReference type="GO" id="GO:0050775">
    <property type="term" value="P:positive regulation of dendrite morphogenesis"/>
    <property type="evidence" value="ECO:0007669"/>
    <property type="project" value="UniProtKB-ARBA"/>
</dbReference>
<sequence length="3197" mass="359216">MDVFGGAPRFLAYPRPVVVQSGTDAVLKCQISGDPRPAVIWERNNEKIHPGGRYRLFEDGNIYNLIITVVTAEDSGQYICKAKNCIGETYAAATLKVEGEAQEMELREENKPRFLIKPLSTRVGRGDDAVFSCKLWGKPRPEVVWEKDGKKLNEIFESTHFSVGYQDGGWFQLKIFKTRAPDGGVYTCKARNEFGESLAGAVLLVDAGPGHEDEGNRNGYTNGHWKAHQGKQRSSRHVVTRLKEDPVLTSAKVKMFAVTEGKHAKFRCYVTGKPKPEIIWRKDGRIILSGRRYLLYEDREGYFTLKVLYCKQQDNGVYVCAASNTAGQTLSAVHLFVKEPPVRFKQPLNDLEVWERDLAILECEVPEDSVPITWYLEDRRLQPGAKYGMEEWGTKRRLTIRDMGVDDDGIYLCEMPDGGRSIAEVTVKGTIVRKLPRKVDVLEGENAAFCVEVEEEEMDIHWYKDGTELRETHQTIIKSFGRTHILVFVNTTPQDSGMVIFYVGRSKTSSQLRVKAVRQCPPSCPVGVQINTERANAALLSWVPAQDCRKNPPSGYILERQEIGSQEWLQCLTTDSATSVEILGDSVPCEADYRFRICSINKYGRSGYVEFPRAVHLVPVAKIQAPLQDALVPEGQDAYFSIELSASVIGTWFWNGNQVQEDERFLIRRSRTHQSLRIRGVRDTDNGAEITFIAYGIRDSAALYIQAPLVKFTPLSEMDRNKFVEVGNPIVLYCELSDPEAPVRWYKNGVELHSVEGLHIQSEGTMRRIVIQSAEFCHSGVYSCDAIDDVIRFNVEVEAPPVRFIALPDLDRNKSIEAGCPIVLQCELSDPSAQVFWYKDEAKLLPQTGLDFQSNGTKRALVVEMADFFHSGVYSCKTKGAAVQFNVEIKAPPVRFSAGPETERRKCIEAGSTIVLQCEISDSSGQVRWFKDGKQILTQSCVDFQSEGCIRRLIIESAALSHSGVYRCTTKDDIIEFQVEIKAVPVRFSTVPEVEKSKCIEAGSCFELRCEVSDPTADVHWYKDETEILTDTGWDIQAEGTLRMLVVQSAEPSHSGLYSCNMPDDSVQFTVDIKAPPVKFSAFPGVVKNQLFEADYPTEPHCEISDPPAKVCWYEDGVELLSKSQPHIKMEDTRRKLAVKAAQPSESGWHDSLRKDDVIQFNVQDEAPPLKRLDVPDVEKSKCTGESISIAQQCKLLDSTEYNYQLKDEGEILSQDGIEPEPQIKWEMPIRTLSNESSETPDNETNRPRTPDDHPPFNADKAEQSHSEVYKGETYDDTVQCTVDMKVTKMNISAPQGMSDEKAFEEGCLTDLGEISEKKAQIFGHGDVSIVQQQHGENMMSNLTSKEQFAQLSKIPHKEVLTTETKNQSVMYQDQVKAPSPKPVKFAPLPETGRTKTIESGMPLVLQCEISEPDAPVCWFKDGIQLQTKNGLVIQSEDRIRRLVVPTAELCHTGVYNCEAMDDVIKFKVYVKAAQLKGSTLTETEKNEMKSDEADNASAPQKEPLDSTAQVCWYRQEQQQQIQECLTVTQSEEIRSEEIKSAELSDSGVYSYKIKDTNMLSTVDPPAPTVMFSTVTEAQRNKSAVVGEPFELECEVSDAAAYVCWYKDGNELSSEAGVLVTSEGTIRKLSVQSAELCHSGTYNCKTDADAVTFNVDIKASSTRFKPLAEMERNRSIELDSPTVPKYEISDSESQVCWYNDGTELLSDSGLNTQRDGNVRKLTVQSTELSDTGHFICGSPDDAVSFKMASQATPIRFSALPDVARNKFIEAGCPIILQCEISESAAQVSWFKDGVPLLQETGLDIKSEGTMRALIIQSAELKHSGTYSCEAGDDRIAFKVDVAAPAVTFVYIPKEELHRNVVEQDKLFLCCEVSRSDAITQWYKDGVEIQTCNKVIIETENTMRKLIIPSVQMSDAGTYTCRAGGSALIFKVNVREPPVMIVYPKEDVHLDRHVPEEIVLSCELSRPNGKVTWFKDGQKLQESENMKLKTEGPYRRLKILHSRVEDSGEYVCDTADDSKFFHLSIKEPPVRIVSPSQSQMELCQQMSERMVLSCEISRANASVRWYRNGLEVEENNNLILEVDGIYRRLIIPETTVSDSAEYVCDTADDSVTFFVNIAEPPVRFIRPRKMAYEVEKFVGETIVLDCEVSRSNAEVSWKKNGEEIEENSNITITEDGCTRQLTIHSSRLEDTGQYLCDAKDDVMDFSLKINDSPLKFLHKSAIITDRHFVVSDAIVLKCELSRANGVVCWYKDNNRIVLNDHVTFEEEGAFRSLIILNAEIGDTGEYICNAKDDELVFNITVQEAPVSILRNPRTPEHYSLVAGNELILECEVSRENATVHWLCNGKVLQADARINIERRGTMRKLVLSNLQVSDSGEYICDAIDDKMNIMVTVQEPPFKFIKKEEINIDAYEEESVTLCAEVNRDNGSVQWSKGGKKISDHRFYATSDGPTHYLTINHLKKSDAGEYECDVGTDKAHFSIQVKAMKVKFSKPLQNIVGLKGSDAVLRCELHKSKGDVQWLKNNQEITPNRHFTIRADGQERSLTIHNITDDDEGEYTCESKDERTCATLVVKTPRVVEFIAELHNITVMEGEDATFKCVVSPEDAKMVWCRNGWPITSNERFKISSNGLCHMLYIRNCQVSDSCKLTAEAEGVISKAILQVQEKQVLFTKKMESVVAEEFGEATLEVELSLECGEVQWMRQGVVIHPGPKFAPKQCGQKRMLTIHKLALSDRGTYSCETLHDRTQAVLSVEPRKVKIRKGLREIQTFERETASFEVELTHSNVEGMWLKDGNRLKSNNHWRMTTKGRVHSLTIANLSLEDTGTYTFSTENARSSARLTVKEIPVSILKKLEDSTFPEGTGATLECELSKYNVTVKWTKNGEELKPGKNHRIYSMGRKCFLQILRCELGDSGVYVCDAGDATTSCSVEVYERDLEVLHSLEDLDIQEDQNAVFMCEVSLDDVSGEWFKNGEKIKPTSTIRIRQEGTKHFLLMCNVKEEDSGEIKFVAKNVESVAYLEVERLPVNIVKPLQDKTALENTRVLLDCTVSNPRCSIRWYKGRNVILPSERFEICSEGCYRKLVIQEVTLEDAGMYSVQVGENTSSARLTVEAQPILMVQELQDVEVSAPEEACFMCEVSVPVVKSPMWTLNGEVLRPGPKVLLERMETVHKLTLKHTSEDMNGVVVFDSGKAKSTANLRVKK</sequence>
<dbReference type="CDD" id="cd00063">
    <property type="entry name" value="FN3"/>
    <property type="match status" value="1"/>
</dbReference>
<feature type="domain" description="Ig-like" evidence="13">
    <location>
        <begin position="2212"/>
        <end position="2299"/>
    </location>
</feature>
<evidence type="ECO:0000259" key="13">
    <source>
        <dbReference type="PROSITE" id="PS50835"/>
    </source>
</evidence>
<feature type="domain" description="Ig-like" evidence="13">
    <location>
        <begin position="1381"/>
        <end position="1482"/>
    </location>
</feature>
<dbReference type="Gene3D" id="2.60.40.10">
    <property type="entry name" value="Immunoglobulins"/>
    <property type="match status" value="31"/>
</dbReference>
<dbReference type="GO" id="GO:0007030">
    <property type="term" value="P:Golgi organization"/>
    <property type="evidence" value="ECO:0007669"/>
    <property type="project" value="UniProtKB-ARBA"/>
</dbReference>
<evidence type="ECO:0000256" key="3">
    <source>
        <dbReference type="ARBA" id="ARBA00022490"/>
    </source>
</evidence>
<comment type="subcellular location">
    <subcellularLocation>
        <location evidence="2">Cytoplasm</location>
        <location evidence="2">Perinuclear region</location>
    </subcellularLocation>
    <subcellularLocation>
        <location evidence="1">Golgi apparatus</location>
    </subcellularLocation>
</comment>
<evidence type="ECO:0000256" key="1">
    <source>
        <dbReference type="ARBA" id="ARBA00004555"/>
    </source>
</evidence>